<keyword evidence="6" id="KW-0906">Nuclear pore complex</keyword>
<dbReference type="PANTHER" id="PTHR13003:SF2">
    <property type="entry name" value="NUCLEAR PORE COMPLEX PROTEIN NUP107"/>
    <property type="match status" value="1"/>
</dbReference>
<keyword evidence="4" id="KW-0653">Protein transport</keyword>
<name>A0A6V7NF68_ANACO</name>
<evidence type="ECO:0000256" key="2">
    <source>
        <dbReference type="ARBA" id="ARBA00022448"/>
    </source>
</evidence>
<accession>A0A6V7NF68</accession>
<evidence type="ECO:0000256" key="1">
    <source>
        <dbReference type="ARBA" id="ARBA00004567"/>
    </source>
</evidence>
<gene>
    <name evidence="9" type="ORF">CB5_LOCUS265</name>
</gene>
<dbReference type="PANTHER" id="PTHR13003">
    <property type="entry name" value="NUP107-RELATED"/>
    <property type="match status" value="1"/>
</dbReference>
<keyword evidence="3" id="KW-0509">mRNA transport</keyword>
<evidence type="ECO:0000256" key="7">
    <source>
        <dbReference type="ARBA" id="ARBA00023242"/>
    </source>
</evidence>
<evidence type="ECO:0000256" key="8">
    <source>
        <dbReference type="SAM" id="MobiDB-lite"/>
    </source>
</evidence>
<sequence length="191" mass="21738">MAEEMDASPSYFSPDDLGSREQYRRYGKRQSPSNISPLLASSVSKFSEARLLYDGNNIQKRPNAALLLEEIKQEVESFEPDGSIRQSASQSLKLIKQEDDFLPDGGETIFTLFASLLDSALQGLMPFPDLILHFEKTCRNISESIRYGSTVRHRVVEDKFIKQKARLLLDEAASWSLLWYLFGKGNYFEPT</sequence>
<comment type="subcellular location">
    <subcellularLocation>
        <location evidence="1">Nucleus</location>
        <location evidence="1">Nuclear pore complex</location>
    </subcellularLocation>
</comment>
<dbReference type="GO" id="GO:0006606">
    <property type="term" value="P:protein import into nucleus"/>
    <property type="evidence" value="ECO:0007669"/>
    <property type="project" value="TreeGrafter"/>
</dbReference>
<dbReference type="GO" id="GO:0006406">
    <property type="term" value="P:mRNA export from nucleus"/>
    <property type="evidence" value="ECO:0007669"/>
    <property type="project" value="TreeGrafter"/>
</dbReference>
<dbReference type="InterPro" id="IPR007252">
    <property type="entry name" value="Nup84/Nup107"/>
</dbReference>
<keyword evidence="5" id="KW-0811">Translocation</keyword>
<feature type="region of interest" description="Disordered" evidence="8">
    <location>
        <begin position="1"/>
        <end position="36"/>
    </location>
</feature>
<keyword evidence="7" id="KW-0539">Nucleus</keyword>
<organism evidence="9">
    <name type="scientific">Ananas comosus var. bracteatus</name>
    <name type="common">red pineapple</name>
    <dbReference type="NCBI Taxonomy" id="296719"/>
    <lineage>
        <taxon>Eukaryota</taxon>
        <taxon>Viridiplantae</taxon>
        <taxon>Streptophyta</taxon>
        <taxon>Embryophyta</taxon>
        <taxon>Tracheophyta</taxon>
        <taxon>Spermatophyta</taxon>
        <taxon>Magnoliopsida</taxon>
        <taxon>Liliopsida</taxon>
        <taxon>Poales</taxon>
        <taxon>Bromeliaceae</taxon>
        <taxon>Bromelioideae</taxon>
        <taxon>Ananas</taxon>
    </lineage>
</organism>
<dbReference type="GO" id="GO:0000973">
    <property type="term" value="P:post-transcriptional tethering of RNA polymerase II gene DNA at nuclear periphery"/>
    <property type="evidence" value="ECO:0007669"/>
    <property type="project" value="TreeGrafter"/>
</dbReference>
<dbReference type="GO" id="GO:0017056">
    <property type="term" value="F:structural constituent of nuclear pore"/>
    <property type="evidence" value="ECO:0007669"/>
    <property type="project" value="InterPro"/>
</dbReference>
<reference evidence="9" key="1">
    <citation type="submission" date="2020-07" db="EMBL/GenBank/DDBJ databases">
        <authorList>
            <person name="Lin J."/>
        </authorList>
    </citation>
    <scope>NUCLEOTIDE SEQUENCE</scope>
</reference>
<evidence type="ECO:0000256" key="5">
    <source>
        <dbReference type="ARBA" id="ARBA00023010"/>
    </source>
</evidence>
<proteinExistence type="predicted"/>
<dbReference type="EMBL" id="LR862129">
    <property type="protein sequence ID" value="CAD1817054.1"/>
    <property type="molecule type" value="Genomic_DNA"/>
</dbReference>
<evidence type="ECO:0000313" key="9">
    <source>
        <dbReference type="EMBL" id="CAD1817054.1"/>
    </source>
</evidence>
<dbReference type="GO" id="GO:0031080">
    <property type="term" value="C:nuclear pore outer ring"/>
    <property type="evidence" value="ECO:0007669"/>
    <property type="project" value="TreeGrafter"/>
</dbReference>
<evidence type="ECO:0000256" key="6">
    <source>
        <dbReference type="ARBA" id="ARBA00023132"/>
    </source>
</evidence>
<evidence type="ECO:0000256" key="3">
    <source>
        <dbReference type="ARBA" id="ARBA00022816"/>
    </source>
</evidence>
<keyword evidence="2" id="KW-0813">Transport</keyword>
<dbReference type="AlphaFoldDB" id="A0A6V7NF68"/>
<protein>
    <submittedName>
        <fullName evidence="9">Uncharacterized protein</fullName>
    </submittedName>
</protein>
<evidence type="ECO:0000256" key="4">
    <source>
        <dbReference type="ARBA" id="ARBA00022927"/>
    </source>
</evidence>